<dbReference type="RefSeq" id="WP_231909302.1">
    <property type="nucleotide sequence ID" value="NZ_LN879502.1"/>
</dbReference>
<dbReference type="PANTHER" id="PTHR33317:SF4">
    <property type="entry name" value="POLYNUCLEOTIDYL TRANSFERASE, RIBONUCLEASE H-LIKE SUPERFAMILY PROTEIN"/>
    <property type="match status" value="1"/>
</dbReference>
<dbReference type="EMBL" id="LN879502">
    <property type="protein sequence ID" value="CUI16603.1"/>
    <property type="molecule type" value="Genomic_DNA"/>
</dbReference>
<dbReference type="SMART" id="SM00732">
    <property type="entry name" value="YqgFc"/>
    <property type="match status" value="1"/>
</dbReference>
<dbReference type="InterPro" id="IPR005227">
    <property type="entry name" value="YqgF"/>
</dbReference>
<dbReference type="PATRIC" id="fig|389348.3.peg.1076"/>
<dbReference type="FunCoup" id="A0A0U5K3B9">
    <property type="interactions" value="282"/>
</dbReference>
<dbReference type="AlphaFoldDB" id="A0A0U5K3B9"/>
<evidence type="ECO:0000313" key="7">
    <source>
        <dbReference type="EMBL" id="CUI16603.1"/>
    </source>
</evidence>
<proteinExistence type="inferred from homology"/>
<dbReference type="InterPro" id="IPR012337">
    <property type="entry name" value="RNaseH-like_sf"/>
</dbReference>
<dbReference type="GO" id="GO:0004518">
    <property type="term" value="F:nuclease activity"/>
    <property type="evidence" value="ECO:0007669"/>
    <property type="project" value="UniProtKB-KW"/>
</dbReference>
<dbReference type="NCBIfam" id="TIGR00250">
    <property type="entry name" value="RNAse_H_YqgF"/>
    <property type="match status" value="1"/>
</dbReference>
<dbReference type="GO" id="GO:0005829">
    <property type="term" value="C:cytosol"/>
    <property type="evidence" value="ECO:0007669"/>
    <property type="project" value="TreeGrafter"/>
</dbReference>
<evidence type="ECO:0000256" key="5">
    <source>
        <dbReference type="HAMAP-Rule" id="MF_00651"/>
    </source>
</evidence>
<comment type="function">
    <text evidence="5">Could be a nuclease involved in processing of the 5'-end of pre-16S rRNA.</text>
</comment>
<feature type="domain" description="YqgF/RNase H-like" evidence="6">
    <location>
        <begin position="9"/>
        <end position="116"/>
    </location>
</feature>
<evidence type="ECO:0000256" key="2">
    <source>
        <dbReference type="ARBA" id="ARBA00022517"/>
    </source>
</evidence>
<keyword evidence="1 5" id="KW-0963">Cytoplasm</keyword>
<evidence type="ECO:0000313" key="8">
    <source>
        <dbReference type="Proteomes" id="UP000069902"/>
    </source>
</evidence>
<evidence type="ECO:0000256" key="3">
    <source>
        <dbReference type="ARBA" id="ARBA00022722"/>
    </source>
</evidence>
<dbReference type="Pfam" id="PF03652">
    <property type="entry name" value="RuvX"/>
    <property type="match status" value="1"/>
</dbReference>
<reference evidence="8" key="1">
    <citation type="submission" date="2015-09" db="EMBL/GenBank/DDBJ databases">
        <authorList>
            <person name="Bertelli C."/>
        </authorList>
    </citation>
    <scope>NUCLEOTIDE SEQUENCE [LARGE SCALE GENOMIC DNA]</scope>
    <source>
        <strain evidence="8">KNic</strain>
    </source>
</reference>
<dbReference type="InParanoid" id="A0A0U5K3B9"/>
<dbReference type="SUPFAM" id="SSF53098">
    <property type="entry name" value="Ribonuclease H-like"/>
    <property type="match status" value="1"/>
</dbReference>
<dbReference type="PANTHER" id="PTHR33317">
    <property type="entry name" value="POLYNUCLEOTIDYL TRANSFERASE, RIBONUCLEASE H-LIKE SUPERFAMILY PROTEIN"/>
    <property type="match status" value="1"/>
</dbReference>
<dbReference type="Gene3D" id="3.30.420.140">
    <property type="entry name" value="YqgF/RNase H-like domain"/>
    <property type="match status" value="1"/>
</dbReference>
<dbReference type="EC" id="3.1.-.-" evidence="5"/>
<keyword evidence="4 5" id="KW-0378">Hydrolase</keyword>
<comment type="similarity">
    <text evidence="5">Belongs to the YqgF HJR family.</text>
</comment>
<keyword evidence="3 5" id="KW-0540">Nuclease</keyword>
<sequence>MQMNKPKPSRILGIDFGMSRLGLALSDERKIIAMPTATLQAEKRSEQTVLKLLETISKLCETHRCDIEEIVIGLPLMMSGRTGFLADEVKHFAQLLTQSTSVPIRLWDERLTTVQAERSLRESSLTRKKRSKVVDTVSAAIILQSYLDSRPNPELFSNAPISSV</sequence>
<dbReference type="KEGG" id="pnl:PNK_0978"/>
<name>A0A0U5K3B9_9BACT</name>
<dbReference type="Proteomes" id="UP000069902">
    <property type="component" value="Chromosome cPNK"/>
</dbReference>
<protein>
    <recommendedName>
        <fullName evidence="5">Putative pre-16S rRNA nuclease</fullName>
        <ecNumber evidence="5">3.1.-.-</ecNumber>
    </recommendedName>
</protein>
<dbReference type="STRING" id="389348.PNK_0978"/>
<dbReference type="CDD" id="cd16964">
    <property type="entry name" value="YqgF"/>
    <property type="match status" value="1"/>
</dbReference>
<keyword evidence="8" id="KW-1185">Reference proteome</keyword>
<organism evidence="7 8">
    <name type="scientific">Candidatus Protochlamydia naegleriophila</name>
    <dbReference type="NCBI Taxonomy" id="389348"/>
    <lineage>
        <taxon>Bacteria</taxon>
        <taxon>Pseudomonadati</taxon>
        <taxon>Chlamydiota</taxon>
        <taxon>Chlamydiia</taxon>
        <taxon>Parachlamydiales</taxon>
        <taxon>Parachlamydiaceae</taxon>
        <taxon>Candidatus Protochlamydia</taxon>
    </lineage>
</organism>
<dbReference type="HAMAP" id="MF_00651">
    <property type="entry name" value="Nuclease_YqgF"/>
    <property type="match status" value="1"/>
</dbReference>
<evidence type="ECO:0000256" key="4">
    <source>
        <dbReference type="ARBA" id="ARBA00022801"/>
    </source>
</evidence>
<keyword evidence="2 5" id="KW-0690">Ribosome biogenesis</keyword>
<dbReference type="InterPro" id="IPR037027">
    <property type="entry name" value="YqgF/RNaseH-like_dom_sf"/>
</dbReference>
<comment type="subcellular location">
    <subcellularLocation>
        <location evidence="5">Cytoplasm</location>
    </subcellularLocation>
</comment>
<gene>
    <name evidence="7" type="ORF">PNK_0978</name>
</gene>
<evidence type="ECO:0000259" key="6">
    <source>
        <dbReference type="SMART" id="SM00732"/>
    </source>
</evidence>
<accession>A0A0U5K3B9</accession>
<evidence type="ECO:0000256" key="1">
    <source>
        <dbReference type="ARBA" id="ARBA00022490"/>
    </source>
</evidence>
<dbReference type="InterPro" id="IPR006641">
    <property type="entry name" value="YqgF/RNaseH-like_dom"/>
</dbReference>
<dbReference type="GO" id="GO:0000967">
    <property type="term" value="P:rRNA 5'-end processing"/>
    <property type="evidence" value="ECO:0007669"/>
    <property type="project" value="UniProtKB-UniRule"/>
</dbReference>
<dbReference type="GO" id="GO:0016788">
    <property type="term" value="F:hydrolase activity, acting on ester bonds"/>
    <property type="evidence" value="ECO:0007669"/>
    <property type="project" value="UniProtKB-UniRule"/>
</dbReference>